<dbReference type="PANTHER" id="PTHR14499:SF138">
    <property type="entry name" value="BTB DOMAIN-CONTAINING PROTEIN"/>
    <property type="match status" value="1"/>
</dbReference>
<dbReference type="EMBL" id="ADBJ01000035">
    <property type="protein sequence ID" value="EFA79370.1"/>
    <property type="molecule type" value="Genomic_DNA"/>
</dbReference>
<gene>
    <name evidence="3" type="ORF">PPL_07788</name>
</gene>
<dbReference type="InterPro" id="IPR000210">
    <property type="entry name" value="BTB/POZ_dom"/>
</dbReference>
<comment type="caution">
    <text evidence="3">The sequence shown here is derived from an EMBL/GenBank/DDBJ whole genome shotgun (WGS) entry which is preliminary data.</text>
</comment>
<evidence type="ECO:0000256" key="1">
    <source>
        <dbReference type="SAM" id="Phobius"/>
    </source>
</evidence>
<dbReference type="STRING" id="670386.D3BGY6"/>
<name>D3BGY6_HETP5</name>
<proteinExistence type="predicted"/>
<dbReference type="InterPro" id="IPR003131">
    <property type="entry name" value="T1-type_BTB"/>
</dbReference>
<feature type="transmembrane region" description="Helical" evidence="1">
    <location>
        <begin position="223"/>
        <end position="243"/>
    </location>
</feature>
<dbReference type="InParanoid" id="D3BGY6"/>
<dbReference type="RefSeq" id="XP_020431491.1">
    <property type="nucleotide sequence ID" value="XM_020578622.1"/>
</dbReference>
<dbReference type="AlphaFoldDB" id="D3BGY6"/>
<dbReference type="FunCoup" id="D3BGY6">
    <property type="interactions" value="70"/>
</dbReference>
<accession>D3BGY6</accession>
<reference evidence="3 4" key="1">
    <citation type="journal article" date="2011" name="Genome Res.">
        <title>Phylogeny-wide analysis of social amoeba genomes highlights ancient origins for complex intercellular communication.</title>
        <authorList>
            <person name="Heidel A.J."/>
            <person name="Lawal H.M."/>
            <person name="Felder M."/>
            <person name="Schilde C."/>
            <person name="Helps N.R."/>
            <person name="Tunggal B."/>
            <person name="Rivero F."/>
            <person name="John U."/>
            <person name="Schleicher M."/>
            <person name="Eichinger L."/>
            <person name="Platzer M."/>
            <person name="Noegel A.A."/>
            <person name="Schaap P."/>
            <person name="Gloeckner G."/>
        </authorList>
    </citation>
    <scope>NUCLEOTIDE SEQUENCE [LARGE SCALE GENOMIC DNA]</scope>
    <source>
        <strain evidence="4">ATCC 26659 / Pp 5 / PN500</strain>
    </source>
</reference>
<evidence type="ECO:0000313" key="4">
    <source>
        <dbReference type="Proteomes" id="UP000001396"/>
    </source>
</evidence>
<keyword evidence="4" id="KW-1185">Reference proteome</keyword>
<keyword evidence="1" id="KW-0472">Membrane</keyword>
<dbReference type="Pfam" id="PF02214">
    <property type="entry name" value="BTB_2"/>
    <property type="match status" value="1"/>
</dbReference>
<keyword evidence="1" id="KW-1133">Transmembrane helix</keyword>
<dbReference type="Gene3D" id="1.25.40.10">
    <property type="entry name" value="Tetratricopeptide repeat domain"/>
    <property type="match status" value="1"/>
</dbReference>
<dbReference type="GeneID" id="31363269"/>
<dbReference type="Proteomes" id="UP000001396">
    <property type="component" value="Unassembled WGS sequence"/>
</dbReference>
<dbReference type="InterPro" id="IPR011990">
    <property type="entry name" value="TPR-like_helical_dom_sf"/>
</dbReference>
<evidence type="ECO:0000313" key="3">
    <source>
        <dbReference type="EMBL" id="EFA79370.1"/>
    </source>
</evidence>
<dbReference type="SUPFAM" id="SSF54695">
    <property type="entry name" value="POZ domain"/>
    <property type="match status" value="1"/>
</dbReference>
<dbReference type="SUPFAM" id="SSF48452">
    <property type="entry name" value="TPR-like"/>
    <property type="match status" value="1"/>
</dbReference>
<dbReference type="SMART" id="SM00225">
    <property type="entry name" value="BTB"/>
    <property type="match status" value="1"/>
</dbReference>
<dbReference type="GO" id="GO:0051260">
    <property type="term" value="P:protein homooligomerization"/>
    <property type="evidence" value="ECO:0007669"/>
    <property type="project" value="InterPro"/>
</dbReference>
<dbReference type="Gene3D" id="3.30.710.10">
    <property type="entry name" value="Potassium Channel Kv1.1, Chain A"/>
    <property type="match status" value="1"/>
</dbReference>
<dbReference type="OMA" id="SYSFACY"/>
<organism evidence="3 4">
    <name type="scientific">Heterostelium pallidum (strain ATCC 26659 / Pp 5 / PN500)</name>
    <name type="common">Cellular slime mold</name>
    <name type="synonym">Polysphondylium pallidum</name>
    <dbReference type="NCBI Taxonomy" id="670386"/>
    <lineage>
        <taxon>Eukaryota</taxon>
        <taxon>Amoebozoa</taxon>
        <taxon>Evosea</taxon>
        <taxon>Eumycetozoa</taxon>
        <taxon>Dictyostelia</taxon>
        <taxon>Acytosteliales</taxon>
        <taxon>Acytosteliaceae</taxon>
        <taxon>Heterostelium</taxon>
    </lineage>
</organism>
<protein>
    <recommendedName>
        <fullName evidence="2">BTB domain-containing protein</fullName>
    </recommendedName>
</protein>
<dbReference type="InterPro" id="IPR011333">
    <property type="entry name" value="SKP1/BTB/POZ_sf"/>
</dbReference>
<dbReference type="CDD" id="cd18317">
    <property type="entry name" value="BTB_POZ_Kv"/>
    <property type="match status" value="1"/>
</dbReference>
<evidence type="ECO:0000259" key="2">
    <source>
        <dbReference type="SMART" id="SM00225"/>
    </source>
</evidence>
<feature type="domain" description="BTB" evidence="2">
    <location>
        <begin position="30"/>
        <end position="132"/>
    </location>
</feature>
<sequence>MSQIPVDIESNSSSSNSSLEYIDAASADDEPVILNVGGVKYEVRPSTLTRYPQTLLGNLFLRENKHLRRPDKKGEYFFDRNGRVFEVILNFYRTGKLVIPTEIPQELIQEELKYFKLDHDDQENQEDEDEKIMKQPRDQIFNYTNSLIHSSNKYDIKRGLYFLQKLSELEPNSYLYKYSIAFAYYRLKKNKEGVEVLEEILQTDPHNPQVRSLLTLFDDNRKYNATVGLVAVSLLIVGLFGFWRLRSWFRAAAPVVASSTSQMAVETFRATSGAAAASVPQTLAAANIVVPATVSVSNAVASTVASVLPGAATAGKVLATGLVANDSTSAILIDAATTAVTSTTPAVTSVVAESIPTATTSFLEAMNQSLPSADQFKQT</sequence>
<dbReference type="PANTHER" id="PTHR14499">
    <property type="entry name" value="POTASSIUM CHANNEL TETRAMERIZATION DOMAIN-CONTAINING"/>
    <property type="match status" value="1"/>
</dbReference>
<keyword evidence="1" id="KW-0812">Transmembrane</keyword>